<protein>
    <submittedName>
        <fullName evidence="2">Uncharacterized protein</fullName>
    </submittedName>
</protein>
<organism evidence="2">
    <name type="scientific">Siphoviridae sp. ct45W1</name>
    <dbReference type="NCBI Taxonomy" id="2823562"/>
    <lineage>
        <taxon>Viruses</taxon>
        <taxon>Duplodnaviria</taxon>
        <taxon>Heunggongvirae</taxon>
        <taxon>Uroviricota</taxon>
        <taxon>Caudoviricetes</taxon>
    </lineage>
</organism>
<sequence length="98" mass="10623">MGILQIRFHYDGFNELRQSYQSEIDAIGEKSAATANAMTSQTGDEDRGGQSPSEEPFVYEPRPNKTRARGLVKTATYAGRRAQATDDVLTRAVLGGGA</sequence>
<feature type="compositionally biased region" description="Polar residues" evidence="1">
    <location>
        <begin position="33"/>
        <end position="42"/>
    </location>
</feature>
<dbReference type="EMBL" id="BK014646">
    <property type="protein sequence ID" value="DAD65661.1"/>
    <property type="molecule type" value="Genomic_DNA"/>
</dbReference>
<proteinExistence type="predicted"/>
<evidence type="ECO:0000256" key="1">
    <source>
        <dbReference type="SAM" id="MobiDB-lite"/>
    </source>
</evidence>
<name>A0A8S5L700_9CAUD</name>
<evidence type="ECO:0000313" key="2">
    <source>
        <dbReference type="EMBL" id="DAD65661.1"/>
    </source>
</evidence>
<reference evidence="2" key="1">
    <citation type="journal article" date="2021" name="Proc. Natl. Acad. Sci. U.S.A.">
        <title>A Catalog of Tens of Thousands of Viruses from Human Metagenomes Reveals Hidden Associations with Chronic Diseases.</title>
        <authorList>
            <person name="Tisza M.J."/>
            <person name="Buck C.B."/>
        </authorList>
    </citation>
    <scope>NUCLEOTIDE SEQUENCE</scope>
    <source>
        <strain evidence="2">Ct45W1</strain>
    </source>
</reference>
<feature type="region of interest" description="Disordered" evidence="1">
    <location>
        <begin position="31"/>
        <end position="68"/>
    </location>
</feature>
<accession>A0A8S5L700</accession>